<dbReference type="CDD" id="cd07389">
    <property type="entry name" value="MPP_PhoD"/>
    <property type="match status" value="1"/>
</dbReference>
<organism evidence="4 5">
    <name type="scientific">Corynebacterium terpenotabidum Y-11</name>
    <dbReference type="NCBI Taxonomy" id="1200352"/>
    <lineage>
        <taxon>Bacteria</taxon>
        <taxon>Bacillati</taxon>
        <taxon>Actinomycetota</taxon>
        <taxon>Actinomycetes</taxon>
        <taxon>Mycobacteriales</taxon>
        <taxon>Corynebacteriaceae</taxon>
        <taxon>Corynebacterium</taxon>
    </lineage>
</organism>
<reference evidence="4 5" key="1">
    <citation type="submission" date="2012-06" db="EMBL/GenBank/DDBJ databases">
        <title>Complete genome sequence of Corynebacterium terpenotabidum Y-11 (=DSM 44721).</title>
        <authorList>
            <person name="Ruckert C."/>
            <person name="Albersmeier A."/>
            <person name="Al-Dilaimi A."/>
            <person name="Szczepanowski R."/>
            <person name="Kalinowski J."/>
        </authorList>
    </citation>
    <scope>NUCLEOTIDE SEQUENCE [LARGE SCALE GENOMIC DNA]</scope>
    <source>
        <strain evidence="4 5">Y-11</strain>
    </source>
</reference>
<evidence type="ECO:0000313" key="4">
    <source>
        <dbReference type="EMBL" id="AGP30452.1"/>
    </source>
</evidence>
<dbReference type="Proteomes" id="UP000014809">
    <property type="component" value="Chromosome"/>
</dbReference>
<feature type="domain" description="Phospholipase D N-terminal" evidence="3">
    <location>
        <begin position="52"/>
        <end position="153"/>
    </location>
</feature>
<dbReference type="InterPro" id="IPR032093">
    <property type="entry name" value="PhoD_N"/>
</dbReference>
<sequence>MTTFSSGLTRRHFLVGTAGAASTAGLAALGAAVSFAGTADADAGDDTGAFLHSVASGDPLPEAVVLWTRVTPAPDATPGSGRGAATTVRWEISTGPEFSFLTASGEVTTDASLDHTVKVDVGGLSPATDYHYRFTVLDGPAAGSVSRTGRTHTAPAPGADPGQLRFAVCSCSNYEAGYFRAYRDLADRDDLEFTLHLGDFTYEYATGEYTAAHGTVVRRVEPAQRTLTLDDFRIRQGHYHRDADLADLLAARPLIATWDDHEFADNSWREGATGDHEHSGAEFQALKESASQAYREWMPVRDGVLQRHLRFGTLAEFIIPDLRSYRDEQAAVTATWTGTDNRTLMGSDQFDWFSDVLTTSDTRWQLIGNQVMFAPMTLPDTLDPRIHDWLVGQIGLPADGLALNADQWDGYMAERRRVIDLIVDTKPDGVVFLTGDIHTSWAADIPVNPGDYRLGRDMRVAATEFIGPSVTAASAFDSIAVSPELDAPVLEALQLGEQIITEVDSWFHYVDLTQHGYLTVDVDADRVRADWYHGSVLTPDAPVTRTTSYQAVYGAPGVRPVDDGADGA</sequence>
<dbReference type="Gene3D" id="2.60.40.380">
    <property type="entry name" value="Purple acid phosphatase-like, N-terminal"/>
    <property type="match status" value="1"/>
</dbReference>
<evidence type="ECO:0000259" key="3">
    <source>
        <dbReference type="Pfam" id="PF16655"/>
    </source>
</evidence>
<dbReference type="InterPro" id="IPR029052">
    <property type="entry name" value="Metallo-depent_PP-like"/>
</dbReference>
<dbReference type="InterPro" id="IPR006311">
    <property type="entry name" value="TAT_signal"/>
</dbReference>
<feature type="chain" id="PRO_5039704245" description="Phosphodiesterase/alkaline phosphatase D" evidence="1">
    <location>
        <begin position="21"/>
        <end position="568"/>
    </location>
</feature>
<keyword evidence="5" id="KW-1185">Reference proteome</keyword>
<dbReference type="RefSeq" id="WP_020440815.1">
    <property type="nucleotide sequence ID" value="NC_021663.1"/>
</dbReference>
<accession>S4XBH9</accession>
<dbReference type="eggNOG" id="COG3540">
    <property type="taxonomic scope" value="Bacteria"/>
</dbReference>
<feature type="domain" description="PhoD-like phosphatase metallophosphatase" evidence="2">
    <location>
        <begin position="166"/>
        <end position="531"/>
    </location>
</feature>
<dbReference type="STRING" id="1200352.A606_04015"/>
<dbReference type="PATRIC" id="fig|1200352.3.peg.811"/>
<dbReference type="InterPro" id="IPR052900">
    <property type="entry name" value="Phospholipid_Metab_Enz"/>
</dbReference>
<proteinExistence type="predicted"/>
<gene>
    <name evidence="4" type="ORF">A606_04015</name>
</gene>
<feature type="signal peptide" evidence="1">
    <location>
        <begin position="1"/>
        <end position="20"/>
    </location>
</feature>
<dbReference type="Pfam" id="PF16655">
    <property type="entry name" value="PhoD_N"/>
    <property type="match status" value="1"/>
</dbReference>
<dbReference type="HOGENOM" id="CLU_015982_1_0_11"/>
<keyword evidence="1" id="KW-0732">Signal</keyword>
<dbReference type="InterPro" id="IPR018946">
    <property type="entry name" value="PhoD-like_MPP"/>
</dbReference>
<dbReference type="AlphaFoldDB" id="S4XBH9"/>
<dbReference type="EMBL" id="CP003696">
    <property type="protein sequence ID" value="AGP30452.1"/>
    <property type="molecule type" value="Genomic_DNA"/>
</dbReference>
<protein>
    <recommendedName>
        <fullName evidence="6">Phosphodiesterase/alkaline phosphatase D</fullName>
    </recommendedName>
</protein>
<dbReference type="SUPFAM" id="SSF56300">
    <property type="entry name" value="Metallo-dependent phosphatases"/>
    <property type="match status" value="1"/>
</dbReference>
<evidence type="ECO:0008006" key="6">
    <source>
        <dbReference type="Google" id="ProtNLM"/>
    </source>
</evidence>
<name>S4XBH9_9CORY</name>
<dbReference type="InterPro" id="IPR038607">
    <property type="entry name" value="PhoD-like_sf"/>
</dbReference>
<dbReference type="KEGG" id="cter:A606_04015"/>
<dbReference type="PROSITE" id="PS51318">
    <property type="entry name" value="TAT"/>
    <property type="match status" value="1"/>
</dbReference>
<evidence type="ECO:0000313" key="5">
    <source>
        <dbReference type="Proteomes" id="UP000014809"/>
    </source>
</evidence>
<evidence type="ECO:0000256" key="1">
    <source>
        <dbReference type="SAM" id="SignalP"/>
    </source>
</evidence>
<dbReference type="Pfam" id="PF09423">
    <property type="entry name" value="PhoD"/>
    <property type="match status" value="1"/>
</dbReference>
<evidence type="ECO:0000259" key="2">
    <source>
        <dbReference type="Pfam" id="PF09423"/>
    </source>
</evidence>
<dbReference type="PANTHER" id="PTHR43606">
    <property type="entry name" value="PHOSPHATASE, PUTATIVE (AFU_ORTHOLOGUE AFUA_6G08710)-RELATED"/>
    <property type="match status" value="1"/>
</dbReference>
<dbReference type="Gene3D" id="3.60.21.70">
    <property type="entry name" value="PhoD-like phosphatase"/>
    <property type="match status" value="1"/>
</dbReference>
<dbReference type="PANTHER" id="PTHR43606:SF2">
    <property type="entry name" value="ALKALINE PHOSPHATASE FAMILY PROTEIN (AFU_ORTHOLOGUE AFUA_5G03860)"/>
    <property type="match status" value="1"/>
</dbReference>